<dbReference type="InterPro" id="IPR011009">
    <property type="entry name" value="Kinase-like_dom_sf"/>
</dbReference>
<comment type="subcellular location">
    <subcellularLocation>
        <location evidence="1">Nucleus</location>
    </subcellularLocation>
</comment>
<evidence type="ECO:0000256" key="10">
    <source>
        <dbReference type="ARBA" id="ARBA00023242"/>
    </source>
</evidence>
<evidence type="ECO:0000259" key="19">
    <source>
        <dbReference type="PROSITE" id="PS50011"/>
    </source>
</evidence>
<comment type="similarity">
    <text evidence="2">Belongs to the protein kinase superfamily. CMGC Ser/Thr protein kinase family. CDC2/CDKX subfamily.</text>
</comment>
<dbReference type="PIRSF" id="PIRSF000654">
    <property type="entry name" value="Integrin-linked_kinase"/>
    <property type="match status" value="1"/>
</dbReference>
<evidence type="ECO:0000256" key="12">
    <source>
        <dbReference type="ARBA" id="ARBA00039612"/>
    </source>
</evidence>
<evidence type="ECO:0000256" key="3">
    <source>
        <dbReference type="ARBA" id="ARBA00012409"/>
    </source>
</evidence>
<dbReference type="GO" id="GO:0005634">
    <property type="term" value="C:nucleus"/>
    <property type="evidence" value="ECO:0007669"/>
    <property type="project" value="UniProtKB-SubCell"/>
</dbReference>
<keyword evidence="10" id="KW-0539">Nucleus</keyword>
<dbReference type="InterPro" id="IPR000719">
    <property type="entry name" value="Prot_kinase_dom"/>
</dbReference>
<keyword evidence="6" id="KW-0808">Transferase</keyword>
<dbReference type="Pfam" id="PF00069">
    <property type="entry name" value="Pkinase"/>
    <property type="match status" value="1"/>
</dbReference>
<comment type="subunit">
    <text evidence="11">May form a complex composed of at least the catalytic subunit CRK2 and a cyclin.</text>
</comment>
<dbReference type="OMA" id="YVQECIR"/>
<dbReference type="Gene3D" id="3.30.200.20">
    <property type="entry name" value="Phosphorylase Kinase, domain 1"/>
    <property type="match status" value="1"/>
</dbReference>
<evidence type="ECO:0000256" key="13">
    <source>
        <dbReference type="ARBA" id="ARBA00041902"/>
    </source>
</evidence>
<evidence type="ECO:0000256" key="16">
    <source>
        <dbReference type="ARBA" id="ARBA00048367"/>
    </source>
</evidence>
<dbReference type="Proteomes" id="UP000023152">
    <property type="component" value="Unassembled WGS sequence"/>
</dbReference>
<dbReference type="AlphaFoldDB" id="X6MV02"/>
<dbReference type="EMBL" id="ASPP01016571">
    <property type="protein sequence ID" value="ETO17466.1"/>
    <property type="molecule type" value="Genomic_DNA"/>
</dbReference>
<feature type="binding site" evidence="17">
    <location>
        <position position="41"/>
    </location>
    <ligand>
        <name>ATP</name>
        <dbReference type="ChEBI" id="CHEBI:30616"/>
    </ligand>
</feature>
<comment type="catalytic activity">
    <reaction evidence="15">
        <text>L-threonyl-[protein] + ATP = O-phospho-L-threonyl-[protein] + ADP + H(+)</text>
        <dbReference type="Rhea" id="RHEA:46608"/>
        <dbReference type="Rhea" id="RHEA-COMP:11060"/>
        <dbReference type="Rhea" id="RHEA-COMP:11605"/>
        <dbReference type="ChEBI" id="CHEBI:15378"/>
        <dbReference type="ChEBI" id="CHEBI:30013"/>
        <dbReference type="ChEBI" id="CHEBI:30616"/>
        <dbReference type="ChEBI" id="CHEBI:61977"/>
        <dbReference type="ChEBI" id="CHEBI:456216"/>
        <dbReference type="EC" id="2.7.11.22"/>
    </reaction>
</comment>
<evidence type="ECO:0000313" key="20">
    <source>
        <dbReference type="EMBL" id="ETO17466.1"/>
    </source>
</evidence>
<comment type="caution">
    <text evidence="20">The sequence shown here is derived from an EMBL/GenBank/DDBJ whole genome shotgun (WGS) entry which is preliminary data.</text>
</comment>
<dbReference type="FunFam" id="3.30.200.20:FF:000124">
    <property type="entry name" value="Cyclin-dependent kinase 4"/>
    <property type="match status" value="1"/>
</dbReference>
<dbReference type="PANTHER" id="PTHR24056:SF233">
    <property type="entry name" value="CYCLIN-DEPENDENT KINASE 9"/>
    <property type="match status" value="1"/>
</dbReference>
<evidence type="ECO:0000256" key="7">
    <source>
        <dbReference type="ARBA" id="ARBA00022741"/>
    </source>
</evidence>
<evidence type="ECO:0000313" key="21">
    <source>
        <dbReference type="Proteomes" id="UP000023152"/>
    </source>
</evidence>
<dbReference type="InterPro" id="IPR008271">
    <property type="entry name" value="Ser/Thr_kinase_AS"/>
</dbReference>
<dbReference type="GO" id="GO:0005524">
    <property type="term" value="F:ATP binding"/>
    <property type="evidence" value="ECO:0007669"/>
    <property type="project" value="UniProtKB-UniRule"/>
</dbReference>
<keyword evidence="5 18" id="KW-0723">Serine/threonine-protein kinase</keyword>
<comment type="catalytic activity">
    <reaction evidence="16">
        <text>L-seryl-[protein] + ATP = O-phospho-L-seryl-[protein] + ADP + H(+)</text>
        <dbReference type="Rhea" id="RHEA:17989"/>
        <dbReference type="Rhea" id="RHEA-COMP:9863"/>
        <dbReference type="Rhea" id="RHEA-COMP:11604"/>
        <dbReference type="ChEBI" id="CHEBI:15378"/>
        <dbReference type="ChEBI" id="CHEBI:29999"/>
        <dbReference type="ChEBI" id="CHEBI:30616"/>
        <dbReference type="ChEBI" id="CHEBI:83421"/>
        <dbReference type="ChEBI" id="CHEBI:456216"/>
        <dbReference type="EC" id="2.7.11.22"/>
    </reaction>
</comment>
<dbReference type="PANTHER" id="PTHR24056">
    <property type="entry name" value="CELL DIVISION PROTEIN KINASE"/>
    <property type="match status" value="1"/>
</dbReference>
<evidence type="ECO:0000256" key="15">
    <source>
        <dbReference type="ARBA" id="ARBA00047811"/>
    </source>
</evidence>
<sequence>MTWKQSDITKYKILGKIGSGTYGNVYRAHLQQSEQTTVAVKEIKMEDEKEGFPVTAIREIKILTSLDHPNIVKLLEAITNRHTEKFTERKKHPTKKKGYSMNMYMVFEYVDHDLSGLLQNQTVYFRLHEIKHILQQIVRGLNYLHNTAHIIHRDLKSSNILITNDGTVKIADFGLARQYVPSEYEWFYHPERVHRSVDAATAMYDPRVSHVKRNFTNRVVTLWYRAPELLLGDVCYTCQVDMWSVGCVFAEMLVGKPIFQGFALYSSKQKKKGGGEEEGG</sequence>
<dbReference type="PROSITE" id="PS00108">
    <property type="entry name" value="PROTEIN_KINASE_ST"/>
    <property type="match status" value="1"/>
</dbReference>
<name>X6MV02_RETFI</name>
<protein>
    <recommendedName>
        <fullName evidence="12">Cyclin-dependent kinase 2 homolog</fullName>
        <ecNumber evidence="4">2.7.11.22</ecNumber>
        <ecNumber evidence="3">2.7.11.23</ecNumber>
    </recommendedName>
    <alternativeName>
        <fullName evidence="13">Cell division control protein 2 homolog</fullName>
    </alternativeName>
    <alternativeName>
        <fullName evidence="14">cdc2-related kinase 2</fullName>
    </alternativeName>
</protein>
<dbReference type="EC" id="2.7.11.23" evidence="3"/>
<feature type="domain" description="Protein kinase" evidence="19">
    <location>
        <begin position="11"/>
        <end position="280"/>
    </location>
</feature>
<evidence type="ECO:0000256" key="5">
    <source>
        <dbReference type="ARBA" id="ARBA00022527"/>
    </source>
</evidence>
<proteinExistence type="inferred from homology"/>
<keyword evidence="8 20" id="KW-0418">Kinase</keyword>
<evidence type="ECO:0000256" key="17">
    <source>
        <dbReference type="PROSITE-ProRule" id="PRU10141"/>
    </source>
</evidence>
<evidence type="ECO:0000256" key="18">
    <source>
        <dbReference type="RuleBase" id="RU000304"/>
    </source>
</evidence>
<dbReference type="OrthoDB" id="28397at2759"/>
<evidence type="ECO:0000256" key="8">
    <source>
        <dbReference type="ARBA" id="ARBA00022777"/>
    </source>
</evidence>
<dbReference type="PROSITE" id="PS50011">
    <property type="entry name" value="PROTEIN_KINASE_DOM"/>
    <property type="match status" value="1"/>
</dbReference>
<dbReference type="PROSITE" id="PS00107">
    <property type="entry name" value="PROTEIN_KINASE_ATP"/>
    <property type="match status" value="1"/>
</dbReference>
<gene>
    <name evidence="20" type="ORF">RFI_19856</name>
</gene>
<keyword evidence="7 17" id="KW-0547">Nucleotide-binding</keyword>
<dbReference type="SMART" id="SM00220">
    <property type="entry name" value="S_TKc"/>
    <property type="match status" value="1"/>
</dbReference>
<evidence type="ECO:0000256" key="2">
    <source>
        <dbReference type="ARBA" id="ARBA00006485"/>
    </source>
</evidence>
<dbReference type="SUPFAM" id="SSF56112">
    <property type="entry name" value="Protein kinase-like (PK-like)"/>
    <property type="match status" value="1"/>
</dbReference>
<dbReference type="Gene3D" id="1.10.510.10">
    <property type="entry name" value="Transferase(Phosphotransferase) domain 1"/>
    <property type="match status" value="1"/>
</dbReference>
<evidence type="ECO:0000256" key="1">
    <source>
        <dbReference type="ARBA" id="ARBA00004123"/>
    </source>
</evidence>
<evidence type="ECO:0000256" key="11">
    <source>
        <dbReference type="ARBA" id="ARBA00038543"/>
    </source>
</evidence>
<dbReference type="GO" id="GO:0004693">
    <property type="term" value="F:cyclin-dependent protein serine/threonine kinase activity"/>
    <property type="evidence" value="ECO:0007669"/>
    <property type="project" value="UniProtKB-EC"/>
</dbReference>
<dbReference type="EC" id="2.7.11.22" evidence="4"/>
<reference evidence="20 21" key="1">
    <citation type="journal article" date="2013" name="Curr. Biol.">
        <title>The Genome of the Foraminiferan Reticulomyxa filosa.</title>
        <authorList>
            <person name="Glockner G."/>
            <person name="Hulsmann N."/>
            <person name="Schleicher M."/>
            <person name="Noegel A.A."/>
            <person name="Eichinger L."/>
            <person name="Gallinger C."/>
            <person name="Pawlowski J."/>
            <person name="Sierra R."/>
            <person name="Euteneuer U."/>
            <person name="Pillet L."/>
            <person name="Moustafa A."/>
            <person name="Platzer M."/>
            <person name="Groth M."/>
            <person name="Szafranski K."/>
            <person name="Schliwa M."/>
        </authorList>
    </citation>
    <scope>NUCLEOTIDE SEQUENCE [LARGE SCALE GENOMIC DNA]</scope>
</reference>
<evidence type="ECO:0000256" key="9">
    <source>
        <dbReference type="ARBA" id="ARBA00022840"/>
    </source>
</evidence>
<accession>X6MV02</accession>
<organism evidence="20 21">
    <name type="scientific">Reticulomyxa filosa</name>
    <dbReference type="NCBI Taxonomy" id="46433"/>
    <lineage>
        <taxon>Eukaryota</taxon>
        <taxon>Sar</taxon>
        <taxon>Rhizaria</taxon>
        <taxon>Retaria</taxon>
        <taxon>Foraminifera</taxon>
        <taxon>Monothalamids</taxon>
        <taxon>Reticulomyxidae</taxon>
        <taxon>Reticulomyxa</taxon>
    </lineage>
</organism>
<keyword evidence="21" id="KW-1185">Reference proteome</keyword>
<dbReference type="InterPro" id="IPR017441">
    <property type="entry name" value="Protein_kinase_ATP_BS"/>
</dbReference>
<dbReference type="InterPro" id="IPR050108">
    <property type="entry name" value="CDK"/>
</dbReference>
<evidence type="ECO:0000256" key="4">
    <source>
        <dbReference type="ARBA" id="ARBA00012425"/>
    </source>
</evidence>
<evidence type="ECO:0000256" key="6">
    <source>
        <dbReference type="ARBA" id="ARBA00022679"/>
    </source>
</evidence>
<dbReference type="GO" id="GO:0008353">
    <property type="term" value="F:RNA polymerase II CTD heptapeptide repeat kinase activity"/>
    <property type="evidence" value="ECO:0007669"/>
    <property type="project" value="UniProtKB-EC"/>
</dbReference>
<keyword evidence="9 17" id="KW-0067">ATP-binding</keyword>
<evidence type="ECO:0000256" key="14">
    <source>
        <dbReference type="ARBA" id="ARBA00042858"/>
    </source>
</evidence>